<evidence type="ECO:0000313" key="2">
    <source>
        <dbReference type="Proteomes" id="UP000887574"/>
    </source>
</evidence>
<protein>
    <submittedName>
        <fullName evidence="3">Uncharacterized protein</fullName>
    </submittedName>
</protein>
<keyword evidence="2" id="KW-1185">Reference proteome</keyword>
<dbReference type="WBParaSite" id="jg1372">
    <property type="protein sequence ID" value="jg1372"/>
    <property type="gene ID" value="jg1372"/>
</dbReference>
<sequence>MDAEEFKQLKNNIYERETDFNFTTEGDGFALFKSNNVNHEHCRLHKKNEHYMATDVMKAHYGLHNVFLSHAEVLSQKCDAFLKISGEHFPKCMWKWYGHSELNCYNFPQYKDPVTITFAVNVGWKTTYGQQKSHSTSDTKHGSQTESEETNWGINGKLAPAAKGFSIWSLGAEYSKKNAYTNTTGWNKETTDSFLEMKGDETSGFYTVTRSITCHPGQHTQVLQKIFLCGDEQLRSGLFVNWDHSWTKETLSRLLLAVLFDPIAVWCLDYWLCNFKIKLCAGYCFV</sequence>
<dbReference type="Proteomes" id="UP000887574">
    <property type="component" value="Unplaced"/>
</dbReference>
<feature type="region of interest" description="Disordered" evidence="1">
    <location>
        <begin position="130"/>
        <end position="150"/>
    </location>
</feature>
<proteinExistence type="predicted"/>
<organism evidence="2 3">
    <name type="scientific">Ditylenchus dipsaci</name>
    <dbReference type="NCBI Taxonomy" id="166011"/>
    <lineage>
        <taxon>Eukaryota</taxon>
        <taxon>Metazoa</taxon>
        <taxon>Ecdysozoa</taxon>
        <taxon>Nematoda</taxon>
        <taxon>Chromadorea</taxon>
        <taxon>Rhabditida</taxon>
        <taxon>Tylenchina</taxon>
        <taxon>Tylenchomorpha</taxon>
        <taxon>Sphaerularioidea</taxon>
        <taxon>Anguinidae</taxon>
        <taxon>Anguininae</taxon>
        <taxon>Ditylenchus</taxon>
    </lineage>
</organism>
<name>A0A915CYV0_9BILA</name>
<accession>A0A915CYV0</accession>
<dbReference type="AlphaFoldDB" id="A0A915CYV0"/>
<reference evidence="3" key="1">
    <citation type="submission" date="2022-11" db="UniProtKB">
        <authorList>
            <consortium name="WormBaseParasite"/>
        </authorList>
    </citation>
    <scope>IDENTIFICATION</scope>
</reference>
<evidence type="ECO:0000313" key="3">
    <source>
        <dbReference type="WBParaSite" id="jg1372"/>
    </source>
</evidence>
<evidence type="ECO:0000256" key="1">
    <source>
        <dbReference type="SAM" id="MobiDB-lite"/>
    </source>
</evidence>